<proteinExistence type="predicted"/>
<feature type="region of interest" description="Disordered" evidence="1">
    <location>
        <begin position="1"/>
        <end position="20"/>
    </location>
</feature>
<feature type="compositionally biased region" description="Basic and acidic residues" evidence="1">
    <location>
        <begin position="7"/>
        <end position="20"/>
    </location>
</feature>
<organism evidence="2 3">
    <name type="scientific">Strongyloides papillosus</name>
    <name type="common">Intestinal threadworm</name>
    <dbReference type="NCBI Taxonomy" id="174720"/>
    <lineage>
        <taxon>Eukaryota</taxon>
        <taxon>Metazoa</taxon>
        <taxon>Ecdysozoa</taxon>
        <taxon>Nematoda</taxon>
        <taxon>Chromadorea</taxon>
        <taxon>Rhabditida</taxon>
        <taxon>Tylenchina</taxon>
        <taxon>Panagrolaimomorpha</taxon>
        <taxon>Strongyloidoidea</taxon>
        <taxon>Strongyloididae</taxon>
        <taxon>Strongyloides</taxon>
    </lineage>
</organism>
<accession>A0A0N5BKI5</accession>
<dbReference type="Proteomes" id="UP000046392">
    <property type="component" value="Unplaced"/>
</dbReference>
<sequence length="113" mass="13154">MPFCLPMDKRMSPLPNDKHQSNGKIVKFLMNHLLPQKPKEDLIPLEEQSSMHNKTRVGVVKWRRERGSMILLEPTHLIQNRGLYKIMKNDKDKLILHVHSEDNYDACGNIGNL</sequence>
<evidence type="ECO:0000256" key="1">
    <source>
        <dbReference type="SAM" id="MobiDB-lite"/>
    </source>
</evidence>
<evidence type="ECO:0000313" key="2">
    <source>
        <dbReference type="Proteomes" id="UP000046392"/>
    </source>
</evidence>
<keyword evidence="2" id="KW-1185">Reference proteome</keyword>
<protein>
    <submittedName>
        <fullName evidence="3">Ovule protein</fullName>
    </submittedName>
</protein>
<reference evidence="3" key="1">
    <citation type="submission" date="2017-02" db="UniProtKB">
        <authorList>
            <consortium name="WormBaseParasite"/>
        </authorList>
    </citation>
    <scope>IDENTIFICATION</scope>
</reference>
<dbReference type="AlphaFoldDB" id="A0A0N5BKI5"/>
<name>A0A0N5BKI5_STREA</name>
<dbReference type="WBParaSite" id="SPAL_0000644150.1">
    <property type="protein sequence ID" value="SPAL_0000644150.1"/>
    <property type="gene ID" value="SPAL_0000644150"/>
</dbReference>
<evidence type="ECO:0000313" key="3">
    <source>
        <dbReference type="WBParaSite" id="SPAL_0000644150.1"/>
    </source>
</evidence>